<comment type="caution">
    <text evidence="2">The sequence shown here is derived from an EMBL/GenBank/DDBJ whole genome shotgun (WGS) entry which is preliminary data.</text>
</comment>
<feature type="domain" description="YprB ribonuclease H-like" evidence="1">
    <location>
        <begin position="51"/>
        <end position="163"/>
    </location>
</feature>
<reference evidence="2" key="1">
    <citation type="journal article" date="2021" name="PeerJ">
        <title>Extensive microbial diversity within the chicken gut microbiome revealed by metagenomics and culture.</title>
        <authorList>
            <person name="Gilroy R."/>
            <person name="Ravi A."/>
            <person name="Getino M."/>
            <person name="Pursley I."/>
            <person name="Horton D.L."/>
            <person name="Alikhan N.F."/>
            <person name="Baker D."/>
            <person name="Gharbi K."/>
            <person name="Hall N."/>
            <person name="Watson M."/>
            <person name="Adriaenssens E.M."/>
            <person name="Foster-Nyarko E."/>
            <person name="Jarju S."/>
            <person name="Secka A."/>
            <person name="Antonio M."/>
            <person name="Oren A."/>
            <person name="Chaudhuri R.R."/>
            <person name="La Ragione R."/>
            <person name="Hildebrand F."/>
            <person name="Pallen M.J."/>
        </authorList>
    </citation>
    <scope>NUCLEOTIDE SEQUENCE</scope>
    <source>
        <strain evidence="2">14975</strain>
    </source>
</reference>
<evidence type="ECO:0000259" key="1">
    <source>
        <dbReference type="Pfam" id="PF13482"/>
    </source>
</evidence>
<dbReference type="Proteomes" id="UP000823964">
    <property type="component" value="Unassembled WGS sequence"/>
</dbReference>
<evidence type="ECO:0000313" key="2">
    <source>
        <dbReference type="EMBL" id="HIX19322.1"/>
    </source>
</evidence>
<dbReference type="InterPro" id="IPR036397">
    <property type="entry name" value="RNaseH_sf"/>
</dbReference>
<dbReference type="GO" id="GO:0003676">
    <property type="term" value="F:nucleic acid binding"/>
    <property type="evidence" value="ECO:0007669"/>
    <property type="project" value="InterPro"/>
</dbReference>
<proteinExistence type="predicted"/>
<name>A0A9D1VA18_9BACT</name>
<sequence>MKNIVCFDLETRRSAAQVGGWGPEACARMGVSVAVTYSSKDDAYRIYTEDQVGDLIAELQAADLVVGYNHLGFDYAVLQPFAFWSIAGSTRNLDLCTYLSERTGHRLKLDSVAKVTLGGCTKTADGTDALKWWAEYEQSGDPELMMQIARYCCFDVKVTMEVFKFGAREGYVLFDDKEGKRVRVEVDWNLL</sequence>
<dbReference type="InterPro" id="IPR012337">
    <property type="entry name" value="RNaseH-like_sf"/>
</dbReference>
<dbReference type="InterPro" id="IPR038720">
    <property type="entry name" value="YprB_RNase_H-like_dom"/>
</dbReference>
<dbReference type="Gene3D" id="3.30.420.10">
    <property type="entry name" value="Ribonuclease H-like superfamily/Ribonuclease H"/>
    <property type="match status" value="1"/>
</dbReference>
<protein>
    <submittedName>
        <fullName evidence="2">Ribonuclease H-like domain-containing protein</fullName>
    </submittedName>
</protein>
<dbReference type="EMBL" id="DXFQ01000028">
    <property type="protein sequence ID" value="HIX19322.1"/>
    <property type="molecule type" value="Genomic_DNA"/>
</dbReference>
<reference evidence="2" key="2">
    <citation type="submission" date="2021-04" db="EMBL/GenBank/DDBJ databases">
        <authorList>
            <person name="Gilroy R."/>
        </authorList>
    </citation>
    <scope>NUCLEOTIDE SEQUENCE</scope>
    <source>
        <strain evidence="2">14975</strain>
    </source>
</reference>
<gene>
    <name evidence="2" type="ORF">H9862_01815</name>
</gene>
<dbReference type="Pfam" id="PF13482">
    <property type="entry name" value="RNase_H_2"/>
    <property type="match status" value="1"/>
</dbReference>
<evidence type="ECO:0000313" key="3">
    <source>
        <dbReference type="Proteomes" id="UP000823964"/>
    </source>
</evidence>
<accession>A0A9D1VA18</accession>
<dbReference type="AlphaFoldDB" id="A0A9D1VA18"/>
<dbReference type="SUPFAM" id="SSF53098">
    <property type="entry name" value="Ribonuclease H-like"/>
    <property type="match status" value="1"/>
</dbReference>
<organism evidence="2 3">
    <name type="scientific">Candidatus Akkermansia intestinigallinarum</name>
    <dbReference type="NCBI Taxonomy" id="2838431"/>
    <lineage>
        <taxon>Bacteria</taxon>
        <taxon>Pseudomonadati</taxon>
        <taxon>Verrucomicrobiota</taxon>
        <taxon>Verrucomicrobiia</taxon>
        <taxon>Verrucomicrobiales</taxon>
        <taxon>Akkermansiaceae</taxon>
        <taxon>Akkermansia</taxon>
    </lineage>
</organism>